<protein>
    <submittedName>
        <fullName evidence="1">Uncharacterized protein DUF3842</fullName>
    </submittedName>
</protein>
<dbReference type="RefSeq" id="WP_079699474.1">
    <property type="nucleotide sequence ID" value="NZ_JADNAH010000007.1"/>
</dbReference>
<gene>
    <name evidence="1" type="ORF">EDD78_102123</name>
</gene>
<sequence>MRLVVIDGQGGGMGRSLIEQARADFKDLEIIAVGTNALATGAMLRAGANAGATGESAVLYNCRRADVIMGPIGIALPYSILGEISPAMAEAVCLSEAKKILLPVSKCNVRIVGIMEKPMARYVEDAIAQLHALLEKAE</sequence>
<organism evidence="1 2">
    <name type="scientific">Harryflintia acetispora</name>
    <dbReference type="NCBI Taxonomy" id="1849041"/>
    <lineage>
        <taxon>Bacteria</taxon>
        <taxon>Bacillati</taxon>
        <taxon>Bacillota</taxon>
        <taxon>Clostridia</taxon>
        <taxon>Eubacteriales</taxon>
        <taxon>Oscillospiraceae</taxon>
        <taxon>Harryflintia</taxon>
    </lineage>
</organism>
<name>A0A9X8Y8U1_9FIRM</name>
<dbReference type="EMBL" id="SLUK01000002">
    <property type="protein sequence ID" value="TCL44504.1"/>
    <property type="molecule type" value="Genomic_DNA"/>
</dbReference>
<evidence type="ECO:0000313" key="2">
    <source>
        <dbReference type="Proteomes" id="UP000294682"/>
    </source>
</evidence>
<dbReference type="InterPro" id="IPR024208">
    <property type="entry name" value="DUF3842"/>
</dbReference>
<dbReference type="Pfam" id="PF12953">
    <property type="entry name" value="DUF3842"/>
    <property type="match status" value="1"/>
</dbReference>
<accession>A0A9X8Y8U1</accession>
<dbReference type="OrthoDB" id="9797117at2"/>
<evidence type="ECO:0000313" key="1">
    <source>
        <dbReference type="EMBL" id="TCL44504.1"/>
    </source>
</evidence>
<comment type="caution">
    <text evidence="1">The sequence shown here is derived from an EMBL/GenBank/DDBJ whole genome shotgun (WGS) entry which is preliminary data.</text>
</comment>
<proteinExistence type="predicted"/>
<reference evidence="1 2" key="1">
    <citation type="submission" date="2019-03" db="EMBL/GenBank/DDBJ databases">
        <title>Genomic Encyclopedia of Type Strains, Phase IV (KMG-IV): sequencing the most valuable type-strain genomes for metagenomic binning, comparative biology and taxonomic classification.</title>
        <authorList>
            <person name="Goeker M."/>
        </authorList>
    </citation>
    <scope>NUCLEOTIDE SEQUENCE [LARGE SCALE GENOMIC DNA]</scope>
    <source>
        <strain evidence="1 2">DSM 100433</strain>
    </source>
</reference>
<keyword evidence="2" id="KW-1185">Reference proteome</keyword>
<dbReference type="Proteomes" id="UP000294682">
    <property type="component" value="Unassembled WGS sequence"/>
</dbReference>
<dbReference type="AlphaFoldDB" id="A0A9X8Y8U1"/>